<keyword evidence="5" id="KW-1185">Reference proteome</keyword>
<gene>
    <name evidence="4" type="ORF">FLB61_00630</name>
</gene>
<evidence type="ECO:0000256" key="3">
    <source>
        <dbReference type="ARBA" id="ARBA00022723"/>
    </source>
</evidence>
<dbReference type="PANTHER" id="PTHR13799:SF14">
    <property type="entry name" value="GTP CYCLOHYDROLASE 1 TYPE 2 HOMOLOG"/>
    <property type="match status" value="1"/>
</dbReference>
<dbReference type="NCBIfam" id="TIGR00486">
    <property type="entry name" value="YbgI_SA1388"/>
    <property type="match status" value="1"/>
</dbReference>
<comment type="caution">
    <text evidence="4">The sequence shown here is derived from an EMBL/GenBank/DDBJ whole genome shotgun (WGS) entry which is preliminary data.</text>
</comment>
<keyword evidence="3" id="KW-0479">Metal-binding</keyword>
<name>A0ABS7L3V0_9FIRM</name>
<sequence>MNAGEIRRILTGLAPEEYAMDWDNSGFLLGREEKEVKKVLITVDVDDETVETAVKQSVDLIISHHPLLFSAVKRITDGDFIGKRILTLLGKDIAYYAMHTNYDVCRMGLLAADRLELTGALPLEVTGEKDGRAVGIGCIGTLSTEVSVTEFAERVRKRFGLCGLRCFGGEKKIQKVAVCPGAGSSVIPEALKKGADVLVTGDIGHHTGIDAAAQGLSIIDAGHYGLEYLFIEDVKELLEEQFKGEVCLLSMPKKIPFSIV</sequence>
<dbReference type="PANTHER" id="PTHR13799">
    <property type="entry name" value="NGG1 INTERACTING FACTOR 3"/>
    <property type="match status" value="1"/>
</dbReference>
<dbReference type="InterPro" id="IPR036069">
    <property type="entry name" value="DUF34/NIF3_sf"/>
</dbReference>
<evidence type="ECO:0000256" key="2">
    <source>
        <dbReference type="ARBA" id="ARBA00022112"/>
    </source>
</evidence>
<protein>
    <recommendedName>
        <fullName evidence="2">GTP cyclohydrolase 1 type 2 homolog</fullName>
    </recommendedName>
</protein>
<comment type="similarity">
    <text evidence="1">Belongs to the GTP cyclohydrolase I type 2/NIF3 family.</text>
</comment>
<dbReference type="Pfam" id="PF01784">
    <property type="entry name" value="DUF34_NIF3"/>
    <property type="match status" value="1"/>
</dbReference>
<dbReference type="EMBL" id="VIRV01000001">
    <property type="protein sequence ID" value="MBY0757623.1"/>
    <property type="molecule type" value="Genomic_DNA"/>
</dbReference>
<dbReference type="RefSeq" id="WP_087199516.1">
    <property type="nucleotide sequence ID" value="NZ_CP173660.1"/>
</dbReference>
<proteinExistence type="inferred from homology"/>
<dbReference type="Proteomes" id="UP000779049">
    <property type="component" value="Unassembled WGS sequence"/>
</dbReference>
<reference evidence="4 5" key="1">
    <citation type="journal article" date="2020" name="New Microbes New Infect">
        <title>Sellimonas caecigallum sp. nov., description and genome sequence of a new member of the Sellimonas genus isolated from the cecum of feral chicken.</title>
        <authorList>
            <person name="Wongkuna S."/>
            <person name="Ghimire S."/>
            <person name="Antony L."/>
            <person name="Chankhamhaengdecha S."/>
            <person name="Janvilisri T."/>
            <person name="Scaria J."/>
        </authorList>
    </citation>
    <scope>NUCLEOTIDE SEQUENCE [LARGE SCALE GENOMIC DNA]</scope>
    <source>
        <strain evidence="4 5">SW451</strain>
    </source>
</reference>
<evidence type="ECO:0000313" key="5">
    <source>
        <dbReference type="Proteomes" id="UP000779049"/>
    </source>
</evidence>
<organism evidence="4 5">
    <name type="scientific">Sellimonas caecigallum</name>
    <dbReference type="NCBI Taxonomy" id="2592333"/>
    <lineage>
        <taxon>Bacteria</taxon>
        <taxon>Bacillati</taxon>
        <taxon>Bacillota</taxon>
        <taxon>Clostridia</taxon>
        <taxon>Lachnospirales</taxon>
        <taxon>Lachnospiraceae</taxon>
        <taxon>Sellimonas</taxon>
    </lineage>
</organism>
<accession>A0ABS7L3V0</accession>
<evidence type="ECO:0000313" key="4">
    <source>
        <dbReference type="EMBL" id="MBY0757623.1"/>
    </source>
</evidence>
<dbReference type="Gene3D" id="3.40.1390.30">
    <property type="entry name" value="NIF3 (NGG1p interacting factor 3)-like"/>
    <property type="match status" value="2"/>
</dbReference>
<dbReference type="SUPFAM" id="SSF102705">
    <property type="entry name" value="NIF3 (NGG1p interacting factor 3)-like"/>
    <property type="match status" value="1"/>
</dbReference>
<evidence type="ECO:0000256" key="1">
    <source>
        <dbReference type="ARBA" id="ARBA00006964"/>
    </source>
</evidence>
<dbReference type="InterPro" id="IPR002678">
    <property type="entry name" value="DUF34/NIF3"/>
</dbReference>